<dbReference type="EMBL" id="NJEU01000721">
    <property type="protein sequence ID" value="PHH71081.1"/>
    <property type="molecule type" value="Genomic_DNA"/>
</dbReference>
<comment type="caution">
    <text evidence="3">The sequence shown here is derived from an EMBL/GenBank/DDBJ whole genome shotgun (WGS) entry which is preliminary data.</text>
</comment>
<evidence type="ECO:0000313" key="3">
    <source>
        <dbReference type="EMBL" id="PHH71081.1"/>
    </source>
</evidence>
<protein>
    <submittedName>
        <fullName evidence="3">Uncharacterized protein</fullName>
    </submittedName>
</protein>
<feature type="compositionally biased region" description="Polar residues" evidence="1">
    <location>
        <begin position="212"/>
        <end position="239"/>
    </location>
</feature>
<name>A0A2C5YVZ6_9HYPO</name>
<dbReference type="OrthoDB" id="10642355at2759"/>
<keyword evidence="2" id="KW-0732">Signal</keyword>
<evidence type="ECO:0000256" key="2">
    <source>
        <dbReference type="SAM" id="SignalP"/>
    </source>
</evidence>
<feature type="chain" id="PRO_5013197326" evidence="2">
    <location>
        <begin position="18"/>
        <end position="245"/>
    </location>
</feature>
<dbReference type="AlphaFoldDB" id="A0A2C5YVZ6"/>
<feature type="compositionally biased region" description="Acidic residues" evidence="1">
    <location>
        <begin position="145"/>
        <end position="154"/>
    </location>
</feature>
<feature type="compositionally biased region" description="Acidic residues" evidence="1">
    <location>
        <begin position="199"/>
        <end position="208"/>
    </location>
</feature>
<evidence type="ECO:0000256" key="1">
    <source>
        <dbReference type="SAM" id="MobiDB-lite"/>
    </source>
</evidence>
<accession>A0A2C5YVZ6</accession>
<dbReference type="Proteomes" id="UP000224854">
    <property type="component" value="Unassembled WGS sequence"/>
</dbReference>
<feature type="region of interest" description="Disordered" evidence="1">
    <location>
        <begin position="66"/>
        <end position="96"/>
    </location>
</feature>
<reference evidence="3 4" key="1">
    <citation type="submission" date="2017-06" db="EMBL/GenBank/DDBJ databases">
        <title>Ant-infecting Ophiocordyceps genomes reveal a high diversity of potential behavioral manipulation genes and a possible major role for enterotoxins.</title>
        <authorList>
            <person name="De Bekker C."/>
            <person name="Evans H.C."/>
            <person name="Brachmann A."/>
            <person name="Hughes D.P."/>
        </authorList>
    </citation>
    <scope>NUCLEOTIDE SEQUENCE [LARGE SCALE GENOMIC DNA]</scope>
    <source>
        <strain evidence="3 4">1348a</strain>
    </source>
</reference>
<feature type="region of interest" description="Disordered" evidence="1">
    <location>
        <begin position="129"/>
        <end position="245"/>
    </location>
</feature>
<feature type="signal peptide" evidence="2">
    <location>
        <begin position="1"/>
        <end position="17"/>
    </location>
</feature>
<gene>
    <name evidence="3" type="ORF">CDD82_6759</name>
</gene>
<evidence type="ECO:0000313" key="4">
    <source>
        <dbReference type="Proteomes" id="UP000224854"/>
    </source>
</evidence>
<feature type="compositionally biased region" description="Basic and acidic residues" evidence="1">
    <location>
        <begin position="66"/>
        <end position="85"/>
    </location>
</feature>
<proteinExistence type="predicted"/>
<organism evidence="3 4">
    <name type="scientific">Ophiocordyceps australis</name>
    <dbReference type="NCBI Taxonomy" id="1399860"/>
    <lineage>
        <taxon>Eukaryota</taxon>
        <taxon>Fungi</taxon>
        <taxon>Dikarya</taxon>
        <taxon>Ascomycota</taxon>
        <taxon>Pezizomycotina</taxon>
        <taxon>Sordariomycetes</taxon>
        <taxon>Hypocreomycetidae</taxon>
        <taxon>Hypocreales</taxon>
        <taxon>Ophiocordycipitaceae</taxon>
        <taxon>Ophiocordyceps</taxon>
    </lineage>
</organism>
<sequence>MKLSAVVGLSFVLVAHALPGRYPRDHGIDESVGVEAKARNSEWDHDAQYYHDSEHHENEHHYDNEHHLDHSADSDDVDDSHHDGDPVIPVDPGYYDDSDIYDAAEWNNHHTKPHAVEPPSAQLRANVAYNSQTTRPVIRRSPNPQDDDEDEVNDNPESTDSQGGHSHVTRYNHLGPWSASDSDSSAPDRPMLRRSPNPQDDDEDEVNDNPESTDSQARGSHATRNNNMHPWSASDSNSAPDRPVV</sequence>
<keyword evidence="4" id="KW-1185">Reference proteome</keyword>